<dbReference type="OrthoDB" id="9812470at2"/>
<sequence length="269" mass="30919">MFLINRGEIGLDKRCLLGYTGYVGTTLLAQTKFDDLYNSKNIEKIRGKEYDLIICAAAPAVKWKANQAPIEDLDNISKLINSLKEVKANKFVLISTVDVYRNPANVDESTVIDLERTEPYGKHRFYLEQFICENFRDNLIIRLPGLFGKGLKKNFIYDIIHNNALDLTHCQSEFQFYNMTRLWGDIQIALNHKLSLVNFATEPVSAKEIAYESVGMIFTNETEKLPVQYNMKSKFAHLFNPKAPEGYMSSKVEVLGEIRSFILEERKQL</sequence>
<dbReference type="Pfam" id="PF01370">
    <property type="entry name" value="Epimerase"/>
    <property type="match status" value="1"/>
</dbReference>
<dbReference type="Gene3D" id="3.40.50.720">
    <property type="entry name" value="NAD(P)-binding Rossmann-like Domain"/>
    <property type="match status" value="1"/>
</dbReference>
<gene>
    <name evidence="2" type="ORF">FRY98_13725</name>
</gene>
<keyword evidence="3" id="KW-1185">Reference proteome</keyword>
<name>A0A5D0CQC5_9BACL</name>
<dbReference type="InterPro" id="IPR036291">
    <property type="entry name" value="NAD(P)-bd_dom_sf"/>
</dbReference>
<evidence type="ECO:0000259" key="1">
    <source>
        <dbReference type="Pfam" id="PF01370"/>
    </source>
</evidence>
<evidence type="ECO:0000313" key="3">
    <source>
        <dbReference type="Proteomes" id="UP000325218"/>
    </source>
</evidence>
<organism evidence="2 3">
    <name type="scientific">Paenibacillus faecis</name>
    <dbReference type="NCBI Taxonomy" id="862114"/>
    <lineage>
        <taxon>Bacteria</taxon>
        <taxon>Bacillati</taxon>
        <taxon>Bacillota</taxon>
        <taxon>Bacilli</taxon>
        <taxon>Bacillales</taxon>
        <taxon>Paenibacillaceae</taxon>
        <taxon>Paenibacillus</taxon>
    </lineage>
</organism>
<comment type="caution">
    <text evidence="2">The sequence shown here is derived from an EMBL/GenBank/DDBJ whole genome shotgun (WGS) entry which is preliminary data.</text>
</comment>
<accession>A0A5D0CQC5</accession>
<dbReference type="AlphaFoldDB" id="A0A5D0CQC5"/>
<dbReference type="SUPFAM" id="SSF51735">
    <property type="entry name" value="NAD(P)-binding Rossmann-fold domains"/>
    <property type="match status" value="1"/>
</dbReference>
<reference evidence="2 3" key="1">
    <citation type="submission" date="2019-08" db="EMBL/GenBank/DDBJ databases">
        <title>Genome sequencing of Paenibacillus faecis DSM 23593(T).</title>
        <authorList>
            <person name="Kook J.-K."/>
            <person name="Park S.-N."/>
            <person name="Lim Y.K."/>
        </authorList>
    </citation>
    <scope>NUCLEOTIDE SEQUENCE [LARGE SCALE GENOMIC DNA]</scope>
    <source>
        <strain evidence="2 3">DSM 23593</strain>
    </source>
</reference>
<dbReference type="InterPro" id="IPR001509">
    <property type="entry name" value="Epimerase_deHydtase"/>
</dbReference>
<protein>
    <submittedName>
        <fullName evidence="2">NAD(P)-dependent oxidoreductase</fullName>
    </submittedName>
</protein>
<feature type="domain" description="NAD-dependent epimerase/dehydratase" evidence="1">
    <location>
        <begin position="35"/>
        <end position="154"/>
    </location>
</feature>
<dbReference type="Proteomes" id="UP000325218">
    <property type="component" value="Unassembled WGS sequence"/>
</dbReference>
<evidence type="ECO:0000313" key="2">
    <source>
        <dbReference type="EMBL" id="TYA11810.1"/>
    </source>
</evidence>
<dbReference type="EMBL" id="VSDO01000003">
    <property type="protein sequence ID" value="TYA11810.1"/>
    <property type="molecule type" value="Genomic_DNA"/>
</dbReference>
<proteinExistence type="predicted"/>